<feature type="transmembrane region" description="Helical" evidence="6">
    <location>
        <begin position="248"/>
        <end position="267"/>
    </location>
</feature>
<dbReference type="SUPFAM" id="SSF103481">
    <property type="entry name" value="Multidrug resistance efflux transporter EmrE"/>
    <property type="match status" value="2"/>
</dbReference>
<dbReference type="Pfam" id="PF00892">
    <property type="entry name" value="EamA"/>
    <property type="match status" value="2"/>
</dbReference>
<evidence type="ECO:0000313" key="8">
    <source>
        <dbReference type="EMBL" id="PKV77414.1"/>
    </source>
</evidence>
<evidence type="ECO:0000256" key="3">
    <source>
        <dbReference type="ARBA" id="ARBA00022692"/>
    </source>
</evidence>
<keyword evidence="3 6" id="KW-0812">Transmembrane</keyword>
<dbReference type="InterPro" id="IPR050638">
    <property type="entry name" value="AA-Vitamin_Transporters"/>
</dbReference>
<comment type="similarity">
    <text evidence="2">Belongs to the EamA transporter family.</text>
</comment>
<comment type="subcellular location">
    <subcellularLocation>
        <location evidence="1">Membrane</location>
        <topology evidence="1">Multi-pass membrane protein</topology>
    </subcellularLocation>
</comment>
<keyword evidence="5 6" id="KW-0472">Membrane</keyword>
<dbReference type="Proteomes" id="UP000233766">
    <property type="component" value="Unassembled WGS sequence"/>
</dbReference>
<comment type="caution">
    <text evidence="8">The sequence shown here is derived from an EMBL/GenBank/DDBJ whole genome shotgun (WGS) entry which is preliminary data.</text>
</comment>
<keyword evidence="9" id="KW-1185">Reference proteome</keyword>
<feature type="transmembrane region" description="Helical" evidence="6">
    <location>
        <begin position="36"/>
        <end position="54"/>
    </location>
</feature>
<protein>
    <submittedName>
        <fullName evidence="8">Drug/metabolite transporter (DMT)-like permease</fullName>
    </submittedName>
</protein>
<proteinExistence type="inferred from homology"/>
<evidence type="ECO:0000313" key="9">
    <source>
        <dbReference type="Proteomes" id="UP000233766"/>
    </source>
</evidence>
<dbReference type="InterPro" id="IPR000620">
    <property type="entry name" value="EamA_dom"/>
</dbReference>
<feature type="transmembrane region" description="Helical" evidence="6">
    <location>
        <begin position="155"/>
        <end position="174"/>
    </location>
</feature>
<gene>
    <name evidence="8" type="ORF">ATK86_1754</name>
</gene>
<feature type="transmembrane region" description="Helical" evidence="6">
    <location>
        <begin position="127"/>
        <end position="143"/>
    </location>
</feature>
<name>A0A2N3V716_9NOCA</name>
<dbReference type="OrthoDB" id="9805239at2"/>
<dbReference type="EMBL" id="PJMW01000002">
    <property type="protein sequence ID" value="PKV77414.1"/>
    <property type="molecule type" value="Genomic_DNA"/>
</dbReference>
<reference evidence="8 9" key="1">
    <citation type="submission" date="2017-12" db="EMBL/GenBank/DDBJ databases">
        <title>Sequencing the genomes of 1000 Actinobacteria strains.</title>
        <authorList>
            <person name="Klenk H.-P."/>
        </authorList>
    </citation>
    <scope>NUCLEOTIDE SEQUENCE [LARGE SCALE GENOMIC DNA]</scope>
    <source>
        <strain evidence="8 9">DSM 44489</strain>
    </source>
</reference>
<evidence type="ECO:0000259" key="7">
    <source>
        <dbReference type="Pfam" id="PF00892"/>
    </source>
</evidence>
<feature type="transmembrane region" description="Helical" evidence="6">
    <location>
        <begin position="74"/>
        <end position="95"/>
    </location>
</feature>
<dbReference type="PANTHER" id="PTHR32322:SF2">
    <property type="entry name" value="EAMA DOMAIN-CONTAINING PROTEIN"/>
    <property type="match status" value="1"/>
</dbReference>
<evidence type="ECO:0000256" key="2">
    <source>
        <dbReference type="ARBA" id="ARBA00007362"/>
    </source>
</evidence>
<evidence type="ECO:0000256" key="1">
    <source>
        <dbReference type="ARBA" id="ARBA00004141"/>
    </source>
</evidence>
<dbReference type="Gene3D" id="1.10.3730.20">
    <property type="match status" value="1"/>
</dbReference>
<dbReference type="GO" id="GO:0016020">
    <property type="term" value="C:membrane"/>
    <property type="evidence" value="ECO:0007669"/>
    <property type="project" value="UniProtKB-SubCell"/>
</dbReference>
<dbReference type="InterPro" id="IPR037185">
    <property type="entry name" value="EmrE-like"/>
</dbReference>
<evidence type="ECO:0000256" key="6">
    <source>
        <dbReference type="SAM" id="Phobius"/>
    </source>
</evidence>
<evidence type="ECO:0000256" key="5">
    <source>
        <dbReference type="ARBA" id="ARBA00023136"/>
    </source>
</evidence>
<feature type="transmembrane region" description="Helical" evidence="6">
    <location>
        <begin position="186"/>
        <end position="205"/>
    </location>
</feature>
<sequence length="309" mass="32216">MRERGPSLGAVGAVVAAALLWSSSYAVTEVLLADLGPLSIGAVRFTVAASLLAVMVRLDRRRGDRPDAGQRRQLYGCGFLGITVYFVLENVGVDLSTASDAALIVATYPLMTMLLELAVLRVRLPPLRVTGVLLATAGAVLVLRDGARIGGSARWFGDIILLLGGVAWAGYNVLGKRASAGQSALTVTYYQTMAGAGGFLLIALLEAGSWRMPDATVSSLLVYLAVACSVGAFLLYNYGLRRMAPSVAVNILNLVPVFGVLSAVIINGEAFRLAQAAGGAVIVVGVALGVIERRSPSPTEQPSELTASR</sequence>
<feature type="transmembrane region" description="Helical" evidence="6">
    <location>
        <begin position="217"/>
        <end position="236"/>
    </location>
</feature>
<feature type="transmembrane region" description="Helical" evidence="6">
    <location>
        <begin position="101"/>
        <end position="120"/>
    </location>
</feature>
<feature type="transmembrane region" description="Helical" evidence="6">
    <location>
        <begin position="273"/>
        <end position="291"/>
    </location>
</feature>
<dbReference type="AlphaFoldDB" id="A0A2N3V716"/>
<accession>A0A2N3V716</accession>
<dbReference type="RefSeq" id="WP_101464080.1">
    <property type="nucleotide sequence ID" value="NZ_PJMW01000002.1"/>
</dbReference>
<organism evidence="8 9">
    <name type="scientific">Nocardia fluminea</name>
    <dbReference type="NCBI Taxonomy" id="134984"/>
    <lineage>
        <taxon>Bacteria</taxon>
        <taxon>Bacillati</taxon>
        <taxon>Actinomycetota</taxon>
        <taxon>Actinomycetes</taxon>
        <taxon>Mycobacteriales</taxon>
        <taxon>Nocardiaceae</taxon>
        <taxon>Nocardia</taxon>
    </lineage>
</organism>
<dbReference type="PANTHER" id="PTHR32322">
    <property type="entry name" value="INNER MEMBRANE TRANSPORTER"/>
    <property type="match status" value="1"/>
</dbReference>
<keyword evidence="4 6" id="KW-1133">Transmembrane helix</keyword>
<feature type="domain" description="EamA" evidence="7">
    <location>
        <begin position="156"/>
        <end position="288"/>
    </location>
</feature>
<evidence type="ECO:0000256" key="4">
    <source>
        <dbReference type="ARBA" id="ARBA00022989"/>
    </source>
</evidence>
<feature type="domain" description="EamA" evidence="7">
    <location>
        <begin position="12"/>
        <end position="143"/>
    </location>
</feature>